<dbReference type="Pfam" id="PF13174">
    <property type="entry name" value="TPR_6"/>
    <property type="match status" value="1"/>
</dbReference>
<name>A0A3E2BJ16_9BACT</name>
<dbReference type="Pfam" id="PF00515">
    <property type="entry name" value="TPR_1"/>
    <property type="match status" value="1"/>
</dbReference>
<organism evidence="3 4">
    <name type="scientific">Candidatus Saccharicenans subterraneus</name>
    <dbReference type="NCBI Taxonomy" id="2508984"/>
    <lineage>
        <taxon>Bacteria</taxon>
        <taxon>Candidatus Aminicenantota</taxon>
        <taxon>Candidatus Aminicenantia</taxon>
        <taxon>Candidatus Aminicenantales</taxon>
        <taxon>Candidatus Saccharicenantaceae</taxon>
        <taxon>Candidatus Saccharicenans</taxon>
    </lineage>
</organism>
<dbReference type="SUPFAM" id="SSF48452">
    <property type="entry name" value="TPR-like"/>
    <property type="match status" value="1"/>
</dbReference>
<dbReference type="AlphaFoldDB" id="A0A3E2BJ16"/>
<protein>
    <submittedName>
        <fullName evidence="3">Choline-sulfatase</fullName>
    </submittedName>
</protein>
<comment type="caution">
    <text evidence="3">The sequence shown here is derived from an EMBL/GenBank/DDBJ whole genome shotgun (WGS) entry which is preliminary data.</text>
</comment>
<accession>A0A3E2BJ16</accession>
<dbReference type="CDD" id="cd16148">
    <property type="entry name" value="sulfatase_like"/>
    <property type="match status" value="1"/>
</dbReference>
<evidence type="ECO:0000313" key="3">
    <source>
        <dbReference type="EMBL" id="RFT14652.1"/>
    </source>
</evidence>
<evidence type="ECO:0000313" key="4">
    <source>
        <dbReference type="Proteomes" id="UP000257323"/>
    </source>
</evidence>
<sequence>MILFSEMQTEPDRKQIRPLAQEVRNLRQFGIFTLLSICLSLLIQPGSTMPVMNSKGMRATNVVLITLDTTRADRLGYSGYKRARTPNIDRLAGKGACFTNAYTSVPLTLPSHASIMTGTYPAYHRVHNNGFYRLPQEPETMAEILKSRGYTTAAFVSSFTVDSRFGLDKGFDHYDDSFEDKEILKNFRTERTADKTFSSFANWLEGAPPGPLFVWLHFFDPHLPYNPPPPFSTEFAGHPYDGEIAFVDSIIGQVINKLKEKSLLNQSLIIIAGDHGEALGERREIDHGLFLYDNTMKVPLIFFSERDLPSRRIEARVRLIDILPTVLDFLNLPRPSKVQGTSLIPYIKGKEKQDLDCYLETYYPAENFGWSALTGLIKGRWKFIRAPIPELYDLSSDRFEEHNLFSAQASVARSMLKDFDSYLKVISSEQEKADVPLSGETLEKLKSLGYLGAGSRDNLAGSLPDPKNKIEDYILYYRGNLYETQGKLEQAAECYEKVLALNPLVPGNFVNLAYLYMKMDKVNEAIGLLEKARSKFPGSILILSRLMTFYLRAERWTDAASTGEEILRSDPEYFDALFLAGSAKARLGKWGEALAYYQRALKIEPENRVLRQRQAYSLFMVGHHREALEIYEDLKESNPSEVSLYLEMAQIYEQTGNLEKAGESLHRAITQVPGPDSYLAMAFYQYRRGSIREAIFYLQKYLETAKNKDGQRASQARQLLRQWQEEIKKKSDS</sequence>
<keyword evidence="1" id="KW-0802">TPR repeat</keyword>
<dbReference type="PANTHER" id="PTHR43751:SF3">
    <property type="entry name" value="SULFATASE N-TERMINAL DOMAIN-CONTAINING PROTEIN"/>
    <property type="match status" value="1"/>
</dbReference>
<dbReference type="Pfam" id="PF13432">
    <property type="entry name" value="TPR_16"/>
    <property type="match status" value="2"/>
</dbReference>
<feature type="repeat" description="TPR" evidence="1">
    <location>
        <begin position="472"/>
        <end position="505"/>
    </location>
</feature>
<dbReference type="EMBL" id="QUAH01000025">
    <property type="protein sequence ID" value="RFT14652.1"/>
    <property type="molecule type" value="Genomic_DNA"/>
</dbReference>
<dbReference type="SUPFAM" id="SSF53649">
    <property type="entry name" value="Alkaline phosphatase-like"/>
    <property type="match status" value="1"/>
</dbReference>
<feature type="domain" description="Sulfatase N-terminal" evidence="2">
    <location>
        <begin position="61"/>
        <end position="331"/>
    </location>
</feature>
<dbReference type="InterPro" id="IPR017850">
    <property type="entry name" value="Alkaline_phosphatase_core_sf"/>
</dbReference>
<evidence type="ECO:0000259" key="2">
    <source>
        <dbReference type="Pfam" id="PF00884"/>
    </source>
</evidence>
<feature type="repeat" description="TPR" evidence="1">
    <location>
        <begin position="574"/>
        <end position="607"/>
    </location>
</feature>
<dbReference type="Gene3D" id="1.25.40.10">
    <property type="entry name" value="Tetratricopeptide repeat domain"/>
    <property type="match status" value="3"/>
</dbReference>
<dbReference type="Gene3D" id="3.40.720.10">
    <property type="entry name" value="Alkaline Phosphatase, subunit A"/>
    <property type="match status" value="2"/>
</dbReference>
<feature type="repeat" description="TPR" evidence="1">
    <location>
        <begin position="642"/>
        <end position="675"/>
    </location>
</feature>
<gene>
    <name evidence="3" type="ORF">OP8BY_0137</name>
</gene>
<dbReference type="PROSITE" id="PS50005">
    <property type="entry name" value="TPR"/>
    <property type="match status" value="3"/>
</dbReference>
<dbReference type="InterPro" id="IPR000917">
    <property type="entry name" value="Sulfatase_N"/>
</dbReference>
<dbReference type="SMART" id="SM00028">
    <property type="entry name" value="TPR"/>
    <property type="match status" value="6"/>
</dbReference>
<dbReference type="PANTHER" id="PTHR43751">
    <property type="entry name" value="SULFATASE"/>
    <property type="match status" value="1"/>
</dbReference>
<proteinExistence type="predicted"/>
<dbReference type="InterPro" id="IPR052701">
    <property type="entry name" value="GAG_Ulvan_Degrading_Sulfatases"/>
</dbReference>
<dbReference type="PROSITE" id="PS50293">
    <property type="entry name" value="TPR_REGION"/>
    <property type="match status" value="1"/>
</dbReference>
<dbReference type="Pfam" id="PF00884">
    <property type="entry name" value="Sulfatase"/>
    <property type="match status" value="1"/>
</dbReference>
<dbReference type="InterPro" id="IPR019734">
    <property type="entry name" value="TPR_rpt"/>
</dbReference>
<dbReference type="Proteomes" id="UP000257323">
    <property type="component" value="Unassembled WGS sequence"/>
</dbReference>
<dbReference type="InterPro" id="IPR011990">
    <property type="entry name" value="TPR-like_helical_dom_sf"/>
</dbReference>
<evidence type="ECO:0000256" key="1">
    <source>
        <dbReference type="PROSITE-ProRule" id="PRU00339"/>
    </source>
</evidence>
<reference evidence="3 4" key="1">
    <citation type="submission" date="2018-08" db="EMBL/GenBank/DDBJ databases">
        <title>Genome analysis of the thermophilic bacterium of the candidate phylum Aminicenantes from deep subsurface aquifer revealed its physiology and ecological role.</title>
        <authorList>
            <person name="Kadnikov V.V."/>
            <person name="Mardanov A.V."/>
            <person name="Beletsky A.V."/>
            <person name="Karnachuk O.V."/>
            <person name="Ravin N.V."/>
        </authorList>
    </citation>
    <scope>NUCLEOTIDE SEQUENCE [LARGE SCALE GENOMIC DNA]</scope>
    <source>
        <strain evidence="3">BY38</strain>
    </source>
</reference>